<comment type="caution">
    <text evidence="2">The sequence shown here is derived from an EMBL/GenBank/DDBJ whole genome shotgun (WGS) entry which is preliminary data.</text>
</comment>
<evidence type="ECO:0000313" key="2">
    <source>
        <dbReference type="EMBL" id="GAA5191178.1"/>
    </source>
</evidence>
<keyword evidence="1" id="KW-0812">Transmembrane</keyword>
<keyword evidence="1" id="KW-1133">Transmembrane helix</keyword>
<accession>A0ABP9S698</accession>
<proteinExistence type="predicted"/>
<protein>
    <submittedName>
        <fullName evidence="2">Uncharacterized protein</fullName>
    </submittedName>
</protein>
<gene>
    <name evidence="2" type="ORF">GCM10023322_47960</name>
</gene>
<dbReference type="RefSeq" id="WP_345633049.1">
    <property type="nucleotide sequence ID" value="NZ_BAABJQ010000015.1"/>
</dbReference>
<evidence type="ECO:0000313" key="3">
    <source>
        <dbReference type="Proteomes" id="UP001501570"/>
    </source>
</evidence>
<evidence type="ECO:0000256" key="1">
    <source>
        <dbReference type="SAM" id="Phobius"/>
    </source>
</evidence>
<sequence length="407" mass="40945">MTVDDMSELRGRLATLAEEAVPTAGYAEVRQRAGRLRRRRVAALASSALVVALGIGVAGHGALPGLGGGNDTALGALPAGDPGRLASCPARKLPLPTGVRSVLVNAADPTGRYVVGDTTEPDASGGRLPAHPILWDRGVPRLIAGASGSAVAVNSHGVVVGENTGTNTSLPIPLSGSAWIFQNGKVSALAPPAGYTSAFVSGLNDGGDVVGYVSGKNSPLTVPVVWKAGGPARVLAVPGSLDSVLLRGIADDGTIVGDVSRVGGNVVYTWDERGNARMLPAPAGYPGGDASTAINGSWVAGYARKEPAGDQTAVRWNLLTGAVTAYPGMAVFAQINAKGVAVAQVVGPDGKGHEADLADGGRVISLPAATKGTAVAMSVNDDNSAVAGYFYVHGTEVGTPVVWSCRD</sequence>
<feature type="transmembrane region" description="Helical" evidence="1">
    <location>
        <begin position="41"/>
        <end position="63"/>
    </location>
</feature>
<reference evidence="3" key="1">
    <citation type="journal article" date="2019" name="Int. J. Syst. Evol. Microbiol.">
        <title>The Global Catalogue of Microorganisms (GCM) 10K type strain sequencing project: providing services to taxonomists for standard genome sequencing and annotation.</title>
        <authorList>
            <consortium name="The Broad Institute Genomics Platform"/>
            <consortium name="The Broad Institute Genome Sequencing Center for Infectious Disease"/>
            <person name="Wu L."/>
            <person name="Ma J."/>
        </authorList>
    </citation>
    <scope>NUCLEOTIDE SEQUENCE [LARGE SCALE GENOMIC DNA]</scope>
    <source>
        <strain evidence="3">JCM 18304</strain>
    </source>
</reference>
<keyword evidence="1" id="KW-0472">Membrane</keyword>
<name>A0ABP9S698_9ACTN</name>
<dbReference type="EMBL" id="BAABJQ010000015">
    <property type="protein sequence ID" value="GAA5191178.1"/>
    <property type="molecule type" value="Genomic_DNA"/>
</dbReference>
<organism evidence="2 3">
    <name type="scientific">Rugosimonospora acidiphila</name>
    <dbReference type="NCBI Taxonomy" id="556531"/>
    <lineage>
        <taxon>Bacteria</taxon>
        <taxon>Bacillati</taxon>
        <taxon>Actinomycetota</taxon>
        <taxon>Actinomycetes</taxon>
        <taxon>Micromonosporales</taxon>
        <taxon>Micromonosporaceae</taxon>
        <taxon>Rugosimonospora</taxon>
    </lineage>
</organism>
<dbReference type="Proteomes" id="UP001501570">
    <property type="component" value="Unassembled WGS sequence"/>
</dbReference>
<keyword evidence="3" id="KW-1185">Reference proteome</keyword>